<feature type="signal peptide" evidence="1">
    <location>
        <begin position="1"/>
        <end position="21"/>
    </location>
</feature>
<dbReference type="Proteomes" id="UP001058553">
    <property type="component" value="Chromosome"/>
</dbReference>
<keyword evidence="1" id="KW-0732">Signal</keyword>
<gene>
    <name evidence="2" type="ORF">NYP84_14875</name>
</gene>
<evidence type="ECO:0000256" key="1">
    <source>
        <dbReference type="SAM" id="SignalP"/>
    </source>
</evidence>
<sequence length="237" mass="26137">MRKIKYSIALSTALLSFASFSMTDFSGKWIGSINDEDGAPYSNLSLKINQTGEKLNGSYCYVTQKGNRIDCADDGEDNLHGSVSGDKANIFFNSTFGGKNGRAELSINHKGMMWKLVSDPIAGEFYAPKSFSLKKEDAKLTSMMKTRTFSTDSFTITIVNGCGDFNVSCQDVTYYGLRNKDNSQIKLSGRTIDDKTHRATGAIFKSGIVEYLVSFEPPTLKVTQGNQVLVNQTGRWM</sequence>
<keyword evidence="3" id="KW-1185">Reference proteome</keyword>
<evidence type="ECO:0000313" key="3">
    <source>
        <dbReference type="Proteomes" id="UP001058553"/>
    </source>
</evidence>
<accession>A0ABY5X6X9</accession>
<organism evidence="2 3">
    <name type="scientific">Erwinia pyrifoliae</name>
    <dbReference type="NCBI Taxonomy" id="79967"/>
    <lineage>
        <taxon>Bacteria</taxon>
        <taxon>Pseudomonadati</taxon>
        <taxon>Pseudomonadota</taxon>
        <taxon>Gammaproteobacteria</taxon>
        <taxon>Enterobacterales</taxon>
        <taxon>Erwiniaceae</taxon>
        <taxon>Erwinia</taxon>
    </lineage>
</organism>
<proteinExistence type="predicted"/>
<dbReference type="GeneID" id="92238166"/>
<reference evidence="2" key="1">
    <citation type="submission" date="2022-07" db="EMBL/GenBank/DDBJ databases">
        <title>Genetic diversity of Erwinia pyrifoliae.</title>
        <authorList>
            <person name="Park D.S."/>
            <person name="Ham H."/>
        </authorList>
    </citation>
    <scope>NUCLEOTIDE SEQUENCE</scope>
    <source>
        <strain evidence="2">CP201486</strain>
    </source>
</reference>
<dbReference type="EMBL" id="CP103445">
    <property type="protein sequence ID" value="UWS32882.1"/>
    <property type="molecule type" value="Genomic_DNA"/>
</dbReference>
<protein>
    <submittedName>
        <fullName evidence="2">Uncharacterized protein</fullName>
    </submittedName>
</protein>
<evidence type="ECO:0000313" key="2">
    <source>
        <dbReference type="EMBL" id="UWS32882.1"/>
    </source>
</evidence>
<dbReference type="RefSeq" id="WP_012667006.1">
    <property type="nucleotide sequence ID" value="NZ_CP023567.1"/>
</dbReference>
<feature type="chain" id="PRO_5047548314" evidence="1">
    <location>
        <begin position="22"/>
        <end position="237"/>
    </location>
</feature>
<name>A0ABY5X6X9_ERWPY</name>